<dbReference type="SUPFAM" id="SSF53335">
    <property type="entry name" value="S-adenosyl-L-methionine-dependent methyltransferases"/>
    <property type="match status" value="1"/>
</dbReference>
<accession>A0A160MCQ8</accession>
<proteinExistence type="predicted"/>
<keyword evidence="1" id="KW-0808">Transferase</keyword>
<dbReference type="GO" id="GO:0032259">
    <property type="term" value="P:methylation"/>
    <property type="evidence" value="ECO:0007669"/>
    <property type="project" value="UniProtKB-KW"/>
</dbReference>
<dbReference type="Proteomes" id="UP000077856">
    <property type="component" value="Chromosome"/>
</dbReference>
<sequence>MNKNEIKAIVDCMAAGKMAYEVQMVQTRHRIKLVDFWGIKAESQILEIGCGQGDTTAVLAAYAGEKGFVHGIDSASPEYGSPVSLGESAEYLNQSKVGKQIKIDFNLDILAENVEFQENFYDYIVFSHCSWYTKSSAELLRILEKVKKWGKQLCFAEWNTDINTIEQYPHLLSILIQAQYEAFKQESDSNVRTLLTPGDLRDIAEQAGWRIIKDSNIDSPDLQDGLWEIDKVLTDFNDEIKGIKNLPEKLTDLLQSEVSMLKTVAESTEVKPLSVYSFIAE</sequence>
<reference evidence="1 2" key="1">
    <citation type="submission" date="2016-04" db="EMBL/GenBank/DDBJ databases">
        <title>Complete genome sequence of Bacillus oceanisediminis strain 2691.</title>
        <authorList>
            <person name="Jeong H."/>
            <person name="Kim H.J."/>
            <person name="Lee D.-W."/>
        </authorList>
    </citation>
    <scope>NUCLEOTIDE SEQUENCE [LARGE SCALE GENOMIC DNA]</scope>
    <source>
        <strain evidence="1 2">2691</strain>
    </source>
</reference>
<dbReference type="InterPro" id="IPR029063">
    <property type="entry name" value="SAM-dependent_MTases_sf"/>
</dbReference>
<protein>
    <submittedName>
        <fullName evidence="1">SAM-dependent methyltransferase</fullName>
    </submittedName>
</protein>
<dbReference type="AlphaFoldDB" id="A0A160MCQ8"/>
<dbReference type="Gene3D" id="3.40.50.150">
    <property type="entry name" value="Vaccinia Virus protein VP39"/>
    <property type="match status" value="1"/>
</dbReference>
<evidence type="ECO:0000313" key="1">
    <source>
        <dbReference type="EMBL" id="AND40740.1"/>
    </source>
</evidence>
<dbReference type="EMBL" id="CP015506">
    <property type="protein sequence ID" value="AND40740.1"/>
    <property type="molecule type" value="Genomic_DNA"/>
</dbReference>
<dbReference type="RefSeq" id="WP_019382347.1">
    <property type="nucleotide sequence ID" value="NZ_CP015506.1"/>
</dbReference>
<dbReference type="GO" id="GO:0008168">
    <property type="term" value="F:methyltransferase activity"/>
    <property type="evidence" value="ECO:0007669"/>
    <property type="project" value="UniProtKB-KW"/>
</dbReference>
<name>A0A160MCQ8_9BACI</name>
<dbReference type="CDD" id="cd02440">
    <property type="entry name" value="AdoMet_MTases"/>
    <property type="match status" value="1"/>
</dbReference>
<keyword evidence="1" id="KW-0489">Methyltransferase</keyword>
<dbReference type="eggNOG" id="COG0500">
    <property type="taxonomic scope" value="Bacteria"/>
</dbReference>
<organism evidence="1 2">
    <name type="scientific">Cytobacillus oceanisediminis 2691</name>
    <dbReference type="NCBI Taxonomy" id="1196031"/>
    <lineage>
        <taxon>Bacteria</taxon>
        <taxon>Bacillati</taxon>
        <taxon>Bacillota</taxon>
        <taxon>Bacilli</taxon>
        <taxon>Bacillales</taxon>
        <taxon>Bacillaceae</taxon>
        <taxon>Cytobacillus</taxon>
    </lineage>
</organism>
<dbReference type="Pfam" id="PF13489">
    <property type="entry name" value="Methyltransf_23"/>
    <property type="match status" value="1"/>
</dbReference>
<dbReference type="STRING" id="1196031.A361_16800"/>
<dbReference type="KEGG" id="bon:A361_16800"/>
<evidence type="ECO:0000313" key="2">
    <source>
        <dbReference type="Proteomes" id="UP000077856"/>
    </source>
</evidence>
<gene>
    <name evidence="1" type="ORF">A361_16800</name>
</gene>